<dbReference type="Pfam" id="PF16123">
    <property type="entry name" value="HAGH_C"/>
    <property type="match status" value="1"/>
</dbReference>
<feature type="binding site" evidence="7">
    <location>
        <position position="56"/>
    </location>
    <ligand>
        <name>Zn(2+)</name>
        <dbReference type="ChEBI" id="CHEBI:29105"/>
        <label>1</label>
    </ligand>
</feature>
<dbReference type="PIRSF" id="PIRSF005457">
    <property type="entry name" value="Glx"/>
    <property type="match status" value="1"/>
</dbReference>
<feature type="binding site" evidence="7">
    <location>
        <position position="130"/>
    </location>
    <ligand>
        <name>Zn(2+)</name>
        <dbReference type="ChEBI" id="CHEBI:29105"/>
        <label>1</label>
    </ligand>
</feature>
<dbReference type="GO" id="GO:0019243">
    <property type="term" value="P:methylglyoxal catabolic process to D-lactate via S-lactoyl-glutathione"/>
    <property type="evidence" value="ECO:0007669"/>
    <property type="project" value="UniProtKB-UniRule"/>
</dbReference>
<feature type="binding site" evidence="7">
    <location>
        <position position="58"/>
    </location>
    <ligand>
        <name>Zn(2+)</name>
        <dbReference type="ChEBI" id="CHEBI:29105"/>
        <label>2</label>
    </ligand>
</feature>
<comment type="catalytic activity">
    <reaction evidence="1 7">
        <text>an S-(2-hydroxyacyl)glutathione + H2O = a 2-hydroxy carboxylate + glutathione + H(+)</text>
        <dbReference type="Rhea" id="RHEA:21864"/>
        <dbReference type="ChEBI" id="CHEBI:15377"/>
        <dbReference type="ChEBI" id="CHEBI:15378"/>
        <dbReference type="ChEBI" id="CHEBI:57925"/>
        <dbReference type="ChEBI" id="CHEBI:58896"/>
        <dbReference type="ChEBI" id="CHEBI:71261"/>
        <dbReference type="EC" id="3.1.2.6"/>
    </reaction>
</comment>
<comment type="cofactor">
    <cofactor evidence="7">
        <name>Zn(2+)</name>
        <dbReference type="ChEBI" id="CHEBI:29105"/>
    </cofactor>
    <text evidence="7">Binds 2 Zn(2+) ions per subunit.</text>
</comment>
<comment type="pathway">
    <text evidence="2 7">Secondary metabolite metabolism; methylglyoxal degradation; (R)-lactate from methylglyoxal: step 2/2.</text>
</comment>
<dbReference type="SUPFAM" id="SSF56281">
    <property type="entry name" value="Metallo-hydrolase/oxidoreductase"/>
    <property type="match status" value="1"/>
</dbReference>
<keyword evidence="6 7" id="KW-0862">Zinc</keyword>
<protein>
    <recommendedName>
        <fullName evidence="7">Hydroxyacylglutathione hydrolase</fullName>
        <ecNumber evidence="7">3.1.2.6</ecNumber>
    </recommendedName>
    <alternativeName>
        <fullName evidence="7">Glyoxalase II</fullName>
        <shortName evidence="7">Glx II</shortName>
    </alternativeName>
</protein>
<dbReference type="Pfam" id="PF00753">
    <property type="entry name" value="Lactamase_B"/>
    <property type="match status" value="1"/>
</dbReference>
<keyword evidence="5 7" id="KW-0378">Hydrolase</keyword>
<reference evidence="9 10" key="1">
    <citation type="submission" date="2018-01" db="EMBL/GenBank/DDBJ databases">
        <title>The complete genome sequence of Chromatium okenii LaCa, a purple sulfur bacterium with a turbulent life.</title>
        <authorList>
            <person name="Luedin S.M."/>
            <person name="Liechti N."/>
            <person name="Storelli N."/>
            <person name="Danza F."/>
            <person name="Wittwer M."/>
            <person name="Pothier J.F."/>
            <person name="Tonolla M.A."/>
        </authorList>
    </citation>
    <scope>NUCLEOTIDE SEQUENCE [LARGE SCALE GENOMIC DNA]</scope>
    <source>
        <strain evidence="9 10">LaCa</strain>
    </source>
</reference>
<keyword evidence="4 7" id="KW-0479">Metal-binding</keyword>
<comment type="similarity">
    <text evidence="3 7">Belongs to the metallo-beta-lactamase superfamily. Glyoxalase II family.</text>
</comment>
<sequence>MLHIRPLPAFTDNYIWLLTDGSAHAAVVDPGAAEPVLTALAAAQLILTAIVLTHHHRDHLGGVDQLQAAFPAVRVYGADDRRIPQVTERVNGGDHLQLAGLEAHFEVLAVPGHTSTHLAYLGEGRLFCGDTLFAAGCGRVFDGTHAQLAASLAQLAALPKDTMCYCAHEYTLDNLGFAQWVEPNSAAIAERLITEQARREMNVPTIPSSLALELATNPFLRINEPEVIAAAERAAGQKLNTAVEVFTALRQWKDREYD</sequence>
<dbReference type="InterPro" id="IPR035680">
    <property type="entry name" value="Clx_II_MBL"/>
</dbReference>
<evidence type="ECO:0000256" key="4">
    <source>
        <dbReference type="ARBA" id="ARBA00022723"/>
    </source>
</evidence>
<evidence type="ECO:0000256" key="7">
    <source>
        <dbReference type="HAMAP-Rule" id="MF_01374"/>
    </source>
</evidence>
<keyword evidence="10" id="KW-1185">Reference proteome</keyword>
<evidence type="ECO:0000256" key="5">
    <source>
        <dbReference type="ARBA" id="ARBA00022801"/>
    </source>
</evidence>
<feature type="binding site" evidence="7">
    <location>
        <position position="168"/>
    </location>
    <ligand>
        <name>Zn(2+)</name>
        <dbReference type="ChEBI" id="CHEBI:29105"/>
        <label>2</label>
    </ligand>
</feature>
<organism evidence="9 10">
    <name type="scientific">Chromatium okenii</name>
    <dbReference type="NCBI Taxonomy" id="61644"/>
    <lineage>
        <taxon>Bacteria</taxon>
        <taxon>Pseudomonadati</taxon>
        <taxon>Pseudomonadota</taxon>
        <taxon>Gammaproteobacteria</taxon>
        <taxon>Chromatiales</taxon>
        <taxon>Chromatiaceae</taxon>
        <taxon>Chromatium</taxon>
    </lineage>
</organism>
<accession>A0A2S7XTI2</accession>
<comment type="subunit">
    <text evidence="7">Monomer.</text>
</comment>
<evidence type="ECO:0000259" key="8">
    <source>
        <dbReference type="SMART" id="SM00849"/>
    </source>
</evidence>
<gene>
    <name evidence="7 9" type="primary">gloB</name>
    <name evidence="9" type="ORF">CXB77_03455</name>
</gene>
<comment type="function">
    <text evidence="7">Thiolesterase that catalyzes the hydrolysis of S-D-lactoyl-glutathione to form glutathione and D-lactic acid.</text>
</comment>
<name>A0A2S7XTI2_9GAMM</name>
<dbReference type="CDD" id="cd07723">
    <property type="entry name" value="hydroxyacylglutathione_hydrolase_MBL-fold"/>
    <property type="match status" value="1"/>
</dbReference>
<dbReference type="Proteomes" id="UP000239936">
    <property type="component" value="Unassembled WGS sequence"/>
</dbReference>
<dbReference type="RefSeq" id="WP_105072796.1">
    <property type="nucleotide sequence ID" value="NZ_JAFLKP010000215.1"/>
</dbReference>
<dbReference type="InterPro" id="IPR050110">
    <property type="entry name" value="Glyoxalase_II_hydrolase"/>
</dbReference>
<dbReference type="GO" id="GO:0046872">
    <property type="term" value="F:metal ion binding"/>
    <property type="evidence" value="ECO:0007669"/>
    <property type="project" value="UniProtKB-KW"/>
</dbReference>
<feature type="domain" description="Metallo-beta-lactamase" evidence="8">
    <location>
        <begin position="12"/>
        <end position="168"/>
    </location>
</feature>
<dbReference type="GO" id="GO:0004416">
    <property type="term" value="F:hydroxyacylglutathione hydrolase activity"/>
    <property type="evidence" value="ECO:0007669"/>
    <property type="project" value="UniProtKB-UniRule"/>
</dbReference>
<dbReference type="HAMAP" id="MF_01374">
    <property type="entry name" value="Glyoxalase_2"/>
    <property type="match status" value="1"/>
</dbReference>
<dbReference type="UniPathway" id="UPA00619">
    <property type="reaction ID" value="UER00676"/>
</dbReference>
<dbReference type="PANTHER" id="PTHR43705:SF1">
    <property type="entry name" value="HYDROXYACYLGLUTATHIONE HYDROLASE GLOB"/>
    <property type="match status" value="1"/>
</dbReference>
<evidence type="ECO:0000256" key="1">
    <source>
        <dbReference type="ARBA" id="ARBA00001623"/>
    </source>
</evidence>
<dbReference type="InterPro" id="IPR032282">
    <property type="entry name" value="HAGH_C"/>
</dbReference>
<dbReference type="InterPro" id="IPR017782">
    <property type="entry name" value="Hydroxyacylglutathione_Hdrlase"/>
</dbReference>
<dbReference type="InterPro" id="IPR036866">
    <property type="entry name" value="RibonucZ/Hydroxyglut_hydro"/>
</dbReference>
<feature type="binding site" evidence="7">
    <location>
        <position position="130"/>
    </location>
    <ligand>
        <name>Zn(2+)</name>
        <dbReference type="ChEBI" id="CHEBI:29105"/>
        <label>2</label>
    </ligand>
</feature>
<feature type="binding site" evidence="7">
    <location>
        <position position="113"/>
    </location>
    <ligand>
        <name>Zn(2+)</name>
        <dbReference type="ChEBI" id="CHEBI:29105"/>
        <label>1</label>
    </ligand>
</feature>
<feature type="binding site" evidence="7">
    <location>
        <position position="54"/>
    </location>
    <ligand>
        <name>Zn(2+)</name>
        <dbReference type="ChEBI" id="CHEBI:29105"/>
        <label>1</label>
    </ligand>
</feature>
<dbReference type="SMART" id="SM00849">
    <property type="entry name" value="Lactamase_B"/>
    <property type="match status" value="1"/>
</dbReference>
<evidence type="ECO:0000313" key="9">
    <source>
        <dbReference type="EMBL" id="PQJ97054.1"/>
    </source>
</evidence>
<evidence type="ECO:0000313" key="10">
    <source>
        <dbReference type="Proteomes" id="UP000239936"/>
    </source>
</evidence>
<proteinExistence type="inferred from homology"/>
<dbReference type="AlphaFoldDB" id="A0A2S7XTI2"/>
<evidence type="ECO:0000256" key="3">
    <source>
        <dbReference type="ARBA" id="ARBA00006759"/>
    </source>
</evidence>
<dbReference type="OrthoDB" id="9802248at2"/>
<dbReference type="EMBL" id="PPGH01000018">
    <property type="protein sequence ID" value="PQJ97054.1"/>
    <property type="molecule type" value="Genomic_DNA"/>
</dbReference>
<dbReference type="NCBIfam" id="TIGR03413">
    <property type="entry name" value="GSH_gloB"/>
    <property type="match status" value="1"/>
</dbReference>
<dbReference type="Gene3D" id="3.60.15.10">
    <property type="entry name" value="Ribonuclease Z/Hydroxyacylglutathione hydrolase-like"/>
    <property type="match status" value="1"/>
</dbReference>
<comment type="caution">
    <text evidence="9">The sequence shown here is derived from an EMBL/GenBank/DDBJ whole genome shotgun (WGS) entry which is preliminary data.</text>
</comment>
<feature type="binding site" evidence="7">
    <location>
        <position position="59"/>
    </location>
    <ligand>
        <name>Zn(2+)</name>
        <dbReference type="ChEBI" id="CHEBI:29105"/>
        <label>2</label>
    </ligand>
</feature>
<dbReference type="InterPro" id="IPR001279">
    <property type="entry name" value="Metallo-B-lactamas"/>
</dbReference>
<dbReference type="PANTHER" id="PTHR43705">
    <property type="entry name" value="HYDROXYACYLGLUTATHIONE HYDROLASE"/>
    <property type="match status" value="1"/>
</dbReference>
<evidence type="ECO:0000256" key="2">
    <source>
        <dbReference type="ARBA" id="ARBA00004963"/>
    </source>
</evidence>
<dbReference type="EC" id="3.1.2.6" evidence="7"/>
<evidence type="ECO:0000256" key="6">
    <source>
        <dbReference type="ARBA" id="ARBA00022833"/>
    </source>
</evidence>